<name>A0A917BSP1_9ACTN</name>
<dbReference type="Proteomes" id="UP000649179">
    <property type="component" value="Unassembled WGS sequence"/>
</dbReference>
<dbReference type="Pfam" id="PF01814">
    <property type="entry name" value="Hemerythrin"/>
    <property type="match status" value="1"/>
</dbReference>
<feature type="region of interest" description="Disordered" evidence="1">
    <location>
        <begin position="65"/>
        <end position="86"/>
    </location>
</feature>
<feature type="compositionally biased region" description="Basic and acidic residues" evidence="1">
    <location>
        <begin position="73"/>
        <end position="86"/>
    </location>
</feature>
<dbReference type="AlphaFoldDB" id="A0A917BSP1"/>
<dbReference type="PANTHER" id="PTHR35585:SF1">
    <property type="entry name" value="HHE DOMAIN PROTEIN (AFU_ORTHOLOGUE AFUA_4G00730)"/>
    <property type="match status" value="1"/>
</dbReference>
<gene>
    <name evidence="3" type="ORF">GCM10011519_31080</name>
</gene>
<dbReference type="PANTHER" id="PTHR35585">
    <property type="entry name" value="HHE DOMAIN PROTEIN (AFU_ORTHOLOGUE AFUA_4G00730)"/>
    <property type="match status" value="1"/>
</dbReference>
<sequence length="166" mass="19105">MADIIAAIYDDHDWFRRQFFLLDEARTPEQLAAVWEPLASRLDAHAQAEEEIFYPELLRLGKEDPAEETDDAIGDHNSIRDAVRDSRSAEVGSEEWWAAVTKAREENGEHLEEEEREGMADFLRQAPLELRHELGLKWEEFHTTHWGGAGVDDSDKDPQDYIEANS</sequence>
<evidence type="ECO:0000313" key="4">
    <source>
        <dbReference type="Proteomes" id="UP000649179"/>
    </source>
</evidence>
<dbReference type="EMBL" id="BMKQ01000001">
    <property type="protein sequence ID" value="GGF54929.1"/>
    <property type="molecule type" value="Genomic_DNA"/>
</dbReference>
<feature type="region of interest" description="Disordered" evidence="1">
    <location>
        <begin position="145"/>
        <end position="166"/>
    </location>
</feature>
<proteinExistence type="predicted"/>
<keyword evidence="4" id="KW-1185">Reference proteome</keyword>
<evidence type="ECO:0000256" key="1">
    <source>
        <dbReference type="SAM" id="MobiDB-lite"/>
    </source>
</evidence>
<organism evidence="3 4">
    <name type="scientific">Marmoricola endophyticus</name>
    <dbReference type="NCBI Taxonomy" id="2040280"/>
    <lineage>
        <taxon>Bacteria</taxon>
        <taxon>Bacillati</taxon>
        <taxon>Actinomycetota</taxon>
        <taxon>Actinomycetes</taxon>
        <taxon>Propionibacteriales</taxon>
        <taxon>Nocardioidaceae</taxon>
        <taxon>Marmoricola</taxon>
    </lineage>
</organism>
<dbReference type="RefSeq" id="WP_188780596.1">
    <property type="nucleotide sequence ID" value="NZ_BMKQ01000001.1"/>
</dbReference>
<evidence type="ECO:0000313" key="3">
    <source>
        <dbReference type="EMBL" id="GGF54929.1"/>
    </source>
</evidence>
<protein>
    <submittedName>
        <fullName evidence="3">Cation-binding protein</fullName>
    </submittedName>
</protein>
<dbReference type="InterPro" id="IPR012312">
    <property type="entry name" value="Hemerythrin-like"/>
</dbReference>
<reference evidence="3" key="1">
    <citation type="journal article" date="2014" name="Int. J. Syst. Evol. Microbiol.">
        <title>Complete genome sequence of Corynebacterium casei LMG S-19264T (=DSM 44701T), isolated from a smear-ripened cheese.</title>
        <authorList>
            <consortium name="US DOE Joint Genome Institute (JGI-PGF)"/>
            <person name="Walter F."/>
            <person name="Albersmeier A."/>
            <person name="Kalinowski J."/>
            <person name="Ruckert C."/>
        </authorList>
    </citation>
    <scope>NUCLEOTIDE SEQUENCE</scope>
    <source>
        <strain evidence="3">CGMCC 1.16067</strain>
    </source>
</reference>
<evidence type="ECO:0000259" key="2">
    <source>
        <dbReference type="Pfam" id="PF01814"/>
    </source>
</evidence>
<dbReference type="Gene3D" id="1.20.120.520">
    <property type="entry name" value="nmb1532 protein domain like"/>
    <property type="match status" value="1"/>
</dbReference>
<reference evidence="3" key="2">
    <citation type="submission" date="2020-09" db="EMBL/GenBank/DDBJ databases">
        <authorList>
            <person name="Sun Q."/>
            <person name="Zhou Y."/>
        </authorList>
    </citation>
    <scope>NUCLEOTIDE SEQUENCE</scope>
    <source>
        <strain evidence="3">CGMCC 1.16067</strain>
    </source>
</reference>
<accession>A0A917BSP1</accession>
<comment type="caution">
    <text evidence="3">The sequence shown here is derived from an EMBL/GenBank/DDBJ whole genome shotgun (WGS) entry which is preliminary data.</text>
</comment>
<feature type="domain" description="Hemerythrin-like" evidence="2">
    <location>
        <begin position="4"/>
        <end position="117"/>
    </location>
</feature>